<dbReference type="InterPro" id="IPR036568">
    <property type="entry name" value="GGCT-like_sf"/>
</dbReference>
<dbReference type="Pfam" id="PF04752">
    <property type="entry name" value="ChaC"/>
    <property type="match status" value="1"/>
</dbReference>
<name>A0AAD5U889_9FUNG</name>
<evidence type="ECO:0000256" key="2">
    <source>
        <dbReference type="ARBA" id="ARBA00023239"/>
    </source>
</evidence>
<dbReference type="PANTHER" id="PTHR12192">
    <property type="entry name" value="CATION TRANSPORT PROTEIN CHAC-RELATED"/>
    <property type="match status" value="1"/>
</dbReference>
<evidence type="ECO:0000313" key="4">
    <source>
        <dbReference type="Proteomes" id="UP001211065"/>
    </source>
</evidence>
<dbReference type="GO" id="GO:0006751">
    <property type="term" value="P:glutathione catabolic process"/>
    <property type="evidence" value="ECO:0007669"/>
    <property type="project" value="InterPro"/>
</dbReference>
<keyword evidence="4" id="KW-1185">Reference proteome</keyword>
<gene>
    <name evidence="3" type="ORF">HK099_004301</name>
</gene>
<comment type="caution">
    <text evidence="3">The sequence shown here is derived from an EMBL/GenBank/DDBJ whole genome shotgun (WGS) entry which is preliminary data.</text>
</comment>
<dbReference type="CDD" id="cd06661">
    <property type="entry name" value="GGCT_like"/>
    <property type="match status" value="1"/>
</dbReference>
<dbReference type="AlphaFoldDB" id="A0AAD5U889"/>
<evidence type="ECO:0000313" key="3">
    <source>
        <dbReference type="EMBL" id="KAJ3228308.1"/>
    </source>
</evidence>
<protein>
    <recommendedName>
        <fullName evidence="1">glutathione-specific gamma-glutamylcyclotransferase</fullName>
        <ecNumber evidence="1">4.3.2.7</ecNumber>
    </recommendedName>
</protein>
<dbReference type="GO" id="GO:0005737">
    <property type="term" value="C:cytoplasm"/>
    <property type="evidence" value="ECO:0007669"/>
    <property type="project" value="TreeGrafter"/>
</dbReference>
<reference evidence="3" key="1">
    <citation type="submission" date="2020-05" db="EMBL/GenBank/DDBJ databases">
        <title>Phylogenomic resolution of chytrid fungi.</title>
        <authorList>
            <person name="Stajich J.E."/>
            <person name="Amses K."/>
            <person name="Simmons R."/>
            <person name="Seto K."/>
            <person name="Myers J."/>
            <person name="Bonds A."/>
            <person name="Quandt C.A."/>
            <person name="Barry K."/>
            <person name="Liu P."/>
            <person name="Grigoriev I."/>
            <person name="Longcore J.E."/>
            <person name="James T.Y."/>
        </authorList>
    </citation>
    <scope>NUCLEOTIDE SEQUENCE</scope>
    <source>
        <strain evidence="3">JEL0476</strain>
    </source>
</reference>
<dbReference type="InterPro" id="IPR013024">
    <property type="entry name" value="GGCT-like"/>
</dbReference>
<dbReference type="InterPro" id="IPR006840">
    <property type="entry name" value="ChaC"/>
</dbReference>
<sequence>MYIFGYGSLIWKVDFPYQERHPCYVKGFVRRFWQSSSDHRGTPEKPGIVLTLIPYDIYKEYYKKDDFFKSEEDDLVWGVVYKIRDEDIDAVISHLDHREKGGYEQFTTKCYLKNLQVVDATIYVASHLNVGFLGPASKETIARTIAISYGPSGLNKHYLLGLRNCLRLFKESNDQHLEILGDLVEEYFLDSGLNEEEFRFGELQEESLLALKVILYSNETN</sequence>
<dbReference type="Gene3D" id="3.10.490.10">
    <property type="entry name" value="Gamma-glutamyl cyclotransferase-like"/>
    <property type="match status" value="1"/>
</dbReference>
<dbReference type="EMBL" id="JADGJW010000003">
    <property type="protein sequence ID" value="KAJ3228308.1"/>
    <property type="molecule type" value="Genomic_DNA"/>
</dbReference>
<dbReference type="Proteomes" id="UP001211065">
    <property type="component" value="Unassembled WGS sequence"/>
</dbReference>
<dbReference type="GO" id="GO:0061928">
    <property type="term" value="F:glutathione specific gamma-glutamylcyclotransferase activity"/>
    <property type="evidence" value="ECO:0007669"/>
    <property type="project" value="UniProtKB-EC"/>
</dbReference>
<evidence type="ECO:0000256" key="1">
    <source>
        <dbReference type="ARBA" id="ARBA00012344"/>
    </source>
</evidence>
<dbReference type="PANTHER" id="PTHR12192:SF2">
    <property type="entry name" value="GLUTATHIONE-SPECIFIC GAMMA-GLUTAMYLCYCLOTRANSFERASE 2"/>
    <property type="match status" value="1"/>
</dbReference>
<dbReference type="SUPFAM" id="SSF110857">
    <property type="entry name" value="Gamma-glutamyl cyclotransferase-like"/>
    <property type="match status" value="1"/>
</dbReference>
<organism evidence="3 4">
    <name type="scientific">Clydaea vesicula</name>
    <dbReference type="NCBI Taxonomy" id="447962"/>
    <lineage>
        <taxon>Eukaryota</taxon>
        <taxon>Fungi</taxon>
        <taxon>Fungi incertae sedis</taxon>
        <taxon>Chytridiomycota</taxon>
        <taxon>Chytridiomycota incertae sedis</taxon>
        <taxon>Chytridiomycetes</taxon>
        <taxon>Lobulomycetales</taxon>
        <taxon>Lobulomycetaceae</taxon>
        <taxon>Clydaea</taxon>
    </lineage>
</organism>
<accession>A0AAD5U889</accession>
<proteinExistence type="predicted"/>
<dbReference type="EC" id="4.3.2.7" evidence="1"/>
<keyword evidence="2" id="KW-0456">Lyase</keyword>